<keyword evidence="3" id="KW-1185">Reference proteome</keyword>
<sequence>MSRNHSYLVNGHGFIVHSTDISLLIVDEQSNTASRKYQNGDHVYSVLDDACASVVSWPTGSFSLPKPKSGCPSGWDEGYRFQDNEDNSNNNRVTLGSTHHFYGIFGVNTKMYYCTKTTYSGSSDSWPKGNYCFARKGGSCPSGFCTGFIYWDDEDTANRNYKSGVLPDGQYDSNTKINYCCRSDGYAYSYINLPTSKPFYLYKYKSACQRVRGMTVRQESVTMDDEDVRNESSDGGCHP</sequence>
<reference evidence="2 3" key="1">
    <citation type="journal article" date="2016" name="PLoS ONE">
        <title>A First Insight into the Genome of the Filter-Feeder Mussel Mytilus galloprovincialis.</title>
        <authorList>
            <person name="Murgarella M."/>
            <person name="Puiu D."/>
            <person name="Novoa B."/>
            <person name="Figueras A."/>
            <person name="Posada D."/>
            <person name="Canchaya C."/>
        </authorList>
    </citation>
    <scope>NUCLEOTIDE SEQUENCE [LARGE SCALE GENOMIC DNA]</scope>
    <source>
        <tissue evidence="2">Muscle</tissue>
    </source>
</reference>
<dbReference type="Pfam" id="PF16977">
    <property type="entry name" value="ApeC"/>
    <property type="match status" value="1"/>
</dbReference>
<accession>A0A3L5TR93</accession>
<dbReference type="Proteomes" id="UP000266721">
    <property type="component" value="Unassembled WGS sequence"/>
</dbReference>
<feature type="non-terminal residue" evidence="2">
    <location>
        <position position="1"/>
    </location>
</feature>
<evidence type="ECO:0000313" key="2">
    <source>
        <dbReference type="EMBL" id="OPL21662.1"/>
    </source>
</evidence>
<protein>
    <recommendedName>
        <fullName evidence="1">Apextrin C-terminal domain-containing protein</fullName>
    </recommendedName>
</protein>
<name>A0A3L5TR93_MYTGA</name>
<dbReference type="PANTHER" id="PTHR19324">
    <property type="entry name" value="PERFORIN-LIKE PROTEIN 1"/>
    <property type="match status" value="1"/>
</dbReference>
<comment type="caution">
    <text evidence="2">The sequence shown here is derived from an EMBL/GenBank/DDBJ whole genome shotgun (WGS) entry which is preliminary data.</text>
</comment>
<evidence type="ECO:0000313" key="3">
    <source>
        <dbReference type="Proteomes" id="UP000266721"/>
    </source>
</evidence>
<gene>
    <name evidence="2" type="ORF">AM593_03994</name>
</gene>
<dbReference type="InterPro" id="IPR031569">
    <property type="entry name" value="ApeC"/>
</dbReference>
<dbReference type="AlphaFoldDB" id="A0A3L5TR93"/>
<proteinExistence type="predicted"/>
<dbReference type="PANTHER" id="PTHR19324:SF33">
    <property type="entry name" value="MUCIN-5AC"/>
    <property type="match status" value="1"/>
</dbReference>
<feature type="domain" description="Apextrin C-terminal" evidence="1">
    <location>
        <begin position="57"/>
        <end position="239"/>
    </location>
</feature>
<dbReference type="EMBL" id="KV589569">
    <property type="protein sequence ID" value="OPL21662.1"/>
    <property type="molecule type" value="Genomic_DNA"/>
</dbReference>
<evidence type="ECO:0000259" key="1">
    <source>
        <dbReference type="Pfam" id="PF16977"/>
    </source>
</evidence>
<organism evidence="2 3">
    <name type="scientific">Mytilus galloprovincialis</name>
    <name type="common">Mediterranean mussel</name>
    <dbReference type="NCBI Taxonomy" id="29158"/>
    <lineage>
        <taxon>Eukaryota</taxon>
        <taxon>Metazoa</taxon>
        <taxon>Spiralia</taxon>
        <taxon>Lophotrochozoa</taxon>
        <taxon>Mollusca</taxon>
        <taxon>Bivalvia</taxon>
        <taxon>Autobranchia</taxon>
        <taxon>Pteriomorphia</taxon>
        <taxon>Mytilida</taxon>
        <taxon>Mytiloidea</taxon>
        <taxon>Mytilidae</taxon>
        <taxon>Mytilinae</taxon>
        <taxon>Mytilus</taxon>
    </lineage>
</organism>
<feature type="non-terminal residue" evidence="2">
    <location>
        <position position="239"/>
    </location>
</feature>